<reference evidence="1 2" key="1">
    <citation type="journal article" date="2020" name="Mol. Biol. Evol.">
        <title>Distinct Expression and Methylation Patterns for Genes with Different Fates following a Single Whole-Genome Duplication in Flowering Plants.</title>
        <authorList>
            <person name="Shi T."/>
            <person name="Rahmani R.S."/>
            <person name="Gugger P.F."/>
            <person name="Wang M."/>
            <person name="Li H."/>
            <person name="Zhang Y."/>
            <person name="Li Z."/>
            <person name="Wang Q."/>
            <person name="Van de Peer Y."/>
            <person name="Marchal K."/>
            <person name="Chen J."/>
        </authorList>
    </citation>
    <scope>NUCLEOTIDE SEQUENCE [LARGE SCALE GENOMIC DNA]</scope>
    <source>
        <tissue evidence="1">Leaf</tissue>
    </source>
</reference>
<protein>
    <submittedName>
        <fullName evidence="1">Uncharacterized protein</fullName>
    </submittedName>
</protein>
<organism evidence="1 2">
    <name type="scientific">Nelumbo nucifera</name>
    <name type="common">Sacred lotus</name>
    <dbReference type="NCBI Taxonomy" id="4432"/>
    <lineage>
        <taxon>Eukaryota</taxon>
        <taxon>Viridiplantae</taxon>
        <taxon>Streptophyta</taxon>
        <taxon>Embryophyta</taxon>
        <taxon>Tracheophyta</taxon>
        <taxon>Spermatophyta</taxon>
        <taxon>Magnoliopsida</taxon>
        <taxon>Proteales</taxon>
        <taxon>Nelumbonaceae</taxon>
        <taxon>Nelumbo</taxon>
    </lineage>
</organism>
<dbReference type="EMBL" id="DUZY01000007">
    <property type="protein sequence ID" value="DAD44191.1"/>
    <property type="molecule type" value="Genomic_DNA"/>
</dbReference>
<dbReference type="Proteomes" id="UP000607653">
    <property type="component" value="Unassembled WGS sequence"/>
</dbReference>
<evidence type="ECO:0000313" key="1">
    <source>
        <dbReference type="EMBL" id="DAD44191.1"/>
    </source>
</evidence>
<accession>A0A822ZKV3</accession>
<gene>
    <name evidence="1" type="ORF">HUJ06_002421</name>
</gene>
<comment type="caution">
    <text evidence="1">The sequence shown here is derived from an EMBL/GenBank/DDBJ whole genome shotgun (WGS) entry which is preliminary data.</text>
</comment>
<name>A0A822ZKV3_NELNU</name>
<dbReference type="AlphaFoldDB" id="A0A822ZKV3"/>
<keyword evidence="2" id="KW-1185">Reference proteome</keyword>
<sequence>MFVYKLKKKTRGTSPPLLLTKKKIINKTQLVLRPSFYRVRTPKDAEPS</sequence>
<proteinExistence type="predicted"/>
<evidence type="ECO:0000313" key="2">
    <source>
        <dbReference type="Proteomes" id="UP000607653"/>
    </source>
</evidence>